<dbReference type="InParanoid" id="A0A7N2MJ14"/>
<dbReference type="Gene3D" id="1.10.510.10">
    <property type="entry name" value="Transferase(Phosphotransferase) domain 1"/>
    <property type="match status" value="3"/>
</dbReference>
<dbReference type="InterPro" id="IPR013210">
    <property type="entry name" value="LRR_N_plant-typ"/>
</dbReference>
<dbReference type="PROSITE" id="PS50011">
    <property type="entry name" value="PROTEIN_KINASE_DOM"/>
    <property type="match status" value="1"/>
</dbReference>
<dbReference type="InterPro" id="IPR051420">
    <property type="entry name" value="Ser_Thr_Kinases_DiverseReg"/>
</dbReference>
<dbReference type="GO" id="GO:0005886">
    <property type="term" value="C:plasma membrane"/>
    <property type="evidence" value="ECO:0007669"/>
    <property type="project" value="UniProtKB-SubCell"/>
</dbReference>
<evidence type="ECO:0000256" key="6">
    <source>
        <dbReference type="ARBA" id="ARBA00022527"/>
    </source>
</evidence>
<dbReference type="InterPro" id="IPR000719">
    <property type="entry name" value="Prot_kinase_dom"/>
</dbReference>
<keyword evidence="7" id="KW-0597">Phosphoprotein</keyword>
<dbReference type="FunFam" id="3.80.10.10:FF:000416">
    <property type="entry name" value="Probable leucine-rich repeat receptor-like protein kinase At5g63930"/>
    <property type="match status" value="1"/>
</dbReference>
<evidence type="ECO:0000256" key="22">
    <source>
        <dbReference type="ARBA" id="ARBA00048679"/>
    </source>
</evidence>
<dbReference type="Proteomes" id="UP000594261">
    <property type="component" value="Chromosome 9"/>
</dbReference>
<dbReference type="PANTHER" id="PTHR48005">
    <property type="entry name" value="LEUCINE RICH REPEAT KINASE 2"/>
    <property type="match status" value="1"/>
</dbReference>
<evidence type="ECO:0000256" key="11">
    <source>
        <dbReference type="ARBA" id="ARBA00022729"/>
    </source>
</evidence>
<keyword evidence="16 23" id="KW-1133">Transmembrane helix</keyword>
<evidence type="ECO:0000256" key="4">
    <source>
        <dbReference type="ARBA" id="ARBA00022475"/>
    </source>
</evidence>
<proteinExistence type="inferred from homology"/>
<dbReference type="InterPro" id="IPR003591">
    <property type="entry name" value="Leu-rich_rpt_typical-subtyp"/>
</dbReference>
<comment type="similarity">
    <text evidence="20">Belongs to the polygalacturonase-inhibiting protein family.</text>
</comment>
<feature type="domain" description="Protein kinase" evidence="24">
    <location>
        <begin position="731"/>
        <end position="1019"/>
    </location>
</feature>
<sequence>MLRFSFNVASVSVKEEAEAEIDALLKWKASLQNETVSQPPLPSWTLLPNNATNASNNQNTSSTPCSWFGVSCTHAESVTRLNLTNSGLKGTLHEFPFSSLLSLVYVDLSMNELFGTVPFEISHLSKLIYINLSFNNFSAQIPPQIGLLTHLKELDLSENQLNGSIPIEIGNLSNLAYLYLNNNQLSASIPPEIGNLTNLLILEISHNNLKGFIPPSIGKFEKLIWLHMYENQLSGTIPIEIGNLKSLVSIGLYTNYLSGSIPKSLGTLSNISILYLYENQLSGTIPEELGNLKSIIDLDLSINQLNGTVPISLGNLSNLEWLSLRDNQFSGPIPQQIGNLTKLAVLQLDTNNFTGFLPQNLCQSGSLQKLSANDNHLIGPIPKTLRNCTSLIRIRLQANKFFGNISDDFGGYSNLEFVDLSYNRFYGEISHNWGRCPQLTTLRIAGNNISGGIPPNIGNIIQFQELDLSYNGLVGKLPKEFGKLTSLVKLKLNGNQLSSDIPLELGSLTNLDYLDLSNNRFDKSIPRNIGNLLKLNYLNMSNNKFSHDIPIQMCVLSHLSKLDLSHNLLEGEIPSQIGNLQSLEMLNVSHNNLSGVIPIAFEEMHGLSYVDISYNKLEGHLPNSKAFQDASVEALQGNKGLCGNVTGLQPCMARRQVSKKGHKIIFLIIFPLFGTLSIVMMFLGIFFIYQRKRKHPCTNQANNMYDEKVFSIATFDGRAMYEEIIEATHGFDAMFCIGKGGQGTVYKANLPSGNIVAIKKLQSLGDGEIAQQKEFFNEIRALTEIRHRNIVKFHGFCSHSQYSFLIYEYLEKGSLDTILRNDGEAKELDWNKRVNIIKGVALALFYMHHDCSPPIVHRDISSKNILLDSQYEAHVSDFGIAKFLNSDSSNWTSLAGTYGYIAPELAYTMKITEKCDVYSFGVWAIEVINGRHPGEMIPILSASIVGQNLLLRDLLDIRLPPPTVQNKRVNIIKGVALALFYMHHDCSPPIVHRDISSKNILLDSQYEAHVSDFGIAKFLNSDSSNWTSLAGTYKYIAPKLAYTMKITEKCDVYSFGVWAIEVINGRHPGEMIPILSASIVGQNLLLRDLLDIRLPPPTVQICMILCLFAKLAYTMKITEKCDVYSFGVLAIEVIKGGHLGEIIPILSASIVEKNLLLKDLLDMRLPPPTVQVESQLLFITKLAIACLHANPTCRPTMHMVSQQLSPNALS</sequence>
<evidence type="ECO:0000313" key="26">
    <source>
        <dbReference type="Proteomes" id="UP000594261"/>
    </source>
</evidence>
<evidence type="ECO:0000256" key="17">
    <source>
        <dbReference type="ARBA" id="ARBA00023136"/>
    </source>
</evidence>
<evidence type="ECO:0000256" key="18">
    <source>
        <dbReference type="ARBA" id="ARBA00023170"/>
    </source>
</evidence>
<keyword evidence="5" id="KW-0964">Secreted</keyword>
<dbReference type="InterPro" id="IPR008266">
    <property type="entry name" value="Tyr_kinase_AS"/>
</dbReference>
<keyword evidence="17 23" id="KW-0472">Membrane</keyword>
<comment type="catalytic activity">
    <reaction evidence="21">
        <text>L-threonyl-[protein] + ATP = O-phospho-L-threonyl-[protein] + ADP + H(+)</text>
        <dbReference type="Rhea" id="RHEA:46608"/>
        <dbReference type="Rhea" id="RHEA-COMP:11060"/>
        <dbReference type="Rhea" id="RHEA-COMP:11605"/>
        <dbReference type="ChEBI" id="CHEBI:15378"/>
        <dbReference type="ChEBI" id="CHEBI:30013"/>
        <dbReference type="ChEBI" id="CHEBI:30616"/>
        <dbReference type="ChEBI" id="CHEBI:61977"/>
        <dbReference type="ChEBI" id="CHEBI:456216"/>
        <dbReference type="EC" id="2.7.11.1"/>
    </reaction>
</comment>
<keyword evidence="5" id="KW-0134">Cell wall</keyword>
<evidence type="ECO:0000256" key="13">
    <source>
        <dbReference type="ARBA" id="ARBA00022741"/>
    </source>
</evidence>
<accession>A0A7N2MJ14</accession>
<dbReference type="AlphaFoldDB" id="A0A7N2MJ14"/>
<dbReference type="InterPro" id="IPR032675">
    <property type="entry name" value="LRR_dom_sf"/>
</dbReference>
<dbReference type="PROSITE" id="PS00109">
    <property type="entry name" value="PROTEIN_KINASE_TYR"/>
    <property type="match status" value="2"/>
</dbReference>
<evidence type="ECO:0000256" key="3">
    <source>
        <dbReference type="ARBA" id="ARBA00012513"/>
    </source>
</evidence>
<keyword evidence="15" id="KW-0067">ATP-binding</keyword>
<comment type="subcellular location">
    <subcellularLocation>
        <location evidence="2">Cell membrane</location>
        <topology evidence="2">Single-pass type I membrane protein</topology>
    </subcellularLocation>
    <subcellularLocation>
        <location evidence="1">Secreted</location>
        <location evidence="1">Cell wall</location>
    </subcellularLocation>
</comment>
<dbReference type="FunFam" id="3.80.10.10:FF:000177">
    <property type="entry name" value="Leucine-rich repeat receptor-like serine/threonine-protein kinase At1g17230"/>
    <property type="match status" value="1"/>
</dbReference>
<dbReference type="InterPro" id="IPR055414">
    <property type="entry name" value="LRR_R13L4/SHOC2-like"/>
</dbReference>
<keyword evidence="26" id="KW-1185">Reference proteome</keyword>
<dbReference type="SUPFAM" id="SSF52058">
    <property type="entry name" value="L domain-like"/>
    <property type="match status" value="1"/>
</dbReference>
<dbReference type="EC" id="2.7.11.1" evidence="3"/>
<evidence type="ECO:0000256" key="2">
    <source>
        <dbReference type="ARBA" id="ARBA00004251"/>
    </source>
</evidence>
<evidence type="ECO:0000256" key="12">
    <source>
        <dbReference type="ARBA" id="ARBA00022737"/>
    </source>
</evidence>
<dbReference type="FunFam" id="3.30.200.20:FF:000309">
    <property type="entry name" value="Leucine-rich repeat receptor protein kinase MSP1"/>
    <property type="match status" value="1"/>
</dbReference>
<evidence type="ECO:0000256" key="21">
    <source>
        <dbReference type="ARBA" id="ARBA00047899"/>
    </source>
</evidence>
<evidence type="ECO:0000256" key="10">
    <source>
        <dbReference type="ARBA" id="ARBA00022692"/>
    </source>
</evidence>
<comment type="catalytic activity">
    <reaction evidence="22">
        <text>L-seryl-[protein] + ATP = O-phospho-L-seryl-[protein] + ADP + H(+)</text>
        <dbReference type="Rhea" id="RHEA:17989"/>
        <dbReference type="Rhea" id="RHEA-COMP:9863"/>
        <dbReference type="Rhea" id="RHEA-COMP:11604"/>
        <dbReference type="ChEBI" id="CHEBI:15378"/>
        <dbReference type="ChEBI" id="CHEBI:29999"/>
        <dbReference type="ChEBI" id="CHEBI:30616"/>
        <dbReference type="ChEBI" id="CHEBI:83421"/>
        <dbReference type="ChEBI" id="CHEBI:456216"/>
        <dbReference type="EC" id="2.7.11.1"/>
    </reaction>
</comment>
<keyword evidence="4" id="KW-1003">Cell membrane</keyword>
<dbReference type="Gramene" id="QL09p022662:mrna">
    <property type="protein sequence ID" value="QL09p022662:mrna"/>
    <property type="gene ID" value="QL09p022662"/>
</dbReference>
<dbReference type="PRINTS" id="PR00019">
    <property type="entry name" value="LEURICHRPT"/>
</dbReference>
<dbReference type="EnsemblPlants" id="QL09p022662:mrna">
    <property type="protein sequence ID" value="QL09p022662:mrna"/>
    <property type="gene ID" value="QL09p022662"/>
</dbReference>
<reference evidence="25" key="2">
    <citation type="submission" date="2021-01" db="UniProtKB">
        <authorList>
            <consortium name="EnsemblPlants"/>
        </authorList>
    </citation>
    <scope>IDENTIFICATION</scope>
</reference>
<keyword evidence="12" id="KW-0677">Repeat</keyword>
<dbReference type="SMART" id="SM00365">
    <property type="entry name" value="LRR_SD22"/>
    <property type="match status" value="7"/>
</dbReference>
<dbReference type="InterPro" id="IPR011009">
    <property type="entry name" value="Kinase-like_dom_sf"/>
</dbReference>
<dbReference type="Pfam" id="PF13855">
    <property type="entry name" value="LRR_8"/>
    <property type="match status" value="1"/>
</dbReference>
<evidence type="ECO:0000256" key="16">
    <source>
        <dbReference type="ARBA" id="ARBA00022989"/>
    </source>
</evidence>
<evidence type="ECO:0000256" key="15">
    <source>
        <dbReference type="ARBA" id="ARBA00022840"/>
    </source>
</evidence>
<dbReference type="PANTHER" id="PTHR48005:SF70">
    <property type="entry name" value="MDIS1-INTERACTING RECEPTOR LIKE KINASE 2-LIKE"/>
    <property type="match status" value="1"/>
</dbReference>
<evidence type="ECO:0000256" key="14">
    <source>
        <dbReference type="ARBA" id="ARBA00022777"/>
    </source>
</evidence>
<evidence type="ECO:0000259" key="24">
    <source>
        <dbReference type="PROSITE" id="PS50011"/>
    </source>
</evidence>
<dbReference type="SUPFAM" id="SSF56112">
    <property type="entry name" value="Protein kinase-like (PK-like)"/>
    <property type="match status" value="3"/>
</dbReference>
<evidence type="ECO:0000256" key="20">
    <source>
        <dbReference type="ARBA" id="ARBA00038043"/>
    </source>
</evidence>
<dbReference type="FunCoup" id="A0A7N2MJ14">
    <property type="interactions" value="606"/>
</dbReference>
<evidence type="ECO:0000256" key="7">
    <source>
        <dbReference type="ARBA" id="ARBA00022553"/>
    </source>
</evidence>
<evidence type="ECO:0000256" key="9">
    <source>
        <dbReference type="ARBA" id="ARBA00022679"/>
    </source>
</evidence>
<evidence type="ECO:0000256" key="23">
    <source>
        <dbReference type="SAM" id="Phobius"/>
    </source>
</evidence>
<dbReference type="FunFam" id="1.10.510.10:FF:000358">
    <property type="entry name" value="Putative leucine-rich repeat receptor-like serine/threonine-protein kinase"/>
    <property type="match status" value="1"/>
</dbReference>
<organism evidence="25 26">
    <name type="scientific">Quercus lobata</name>
    <name type="common">Valley oak</name>
    <dbReference type="NCBI Taxonomy" id="97700"/>
    <lineage>
        <taxon>Eukaryota</taxon>
        <taxon>Viridiplantae</taxon>
        <taxon>Streptophyta</taxon>
        <taxon>Embryophyta</taxon>
        <taxon>Tracheophyta</taxon>
        <taxon>Spermatophyta</taxon>
        <taxon>Magnoliopsida</taxon>
        <taxon>eudicotyledons</taxon>
        <taxon>Gunneridae</taxon>
        <taxon>Pentapetalae</taxon>
        <taxon>rosids</taxon>
        <taxon>fabids</taxon>
        <taxon>Fagales</taxon>
        <taxon>Fagaceae</taxon>
        <taxon>Quercus</taxon>
    </lineage>
</organism>
<keyword evidence="13" id="KW-0547">Nucleotide-binding</keyword>
<protein>
    <recommendedName>
        <fullName evidence="3">non-specific serine/threonine protein kinase</fullName>
        <ecNumber evidence="3">2.7.11.1</ecNumber>
    </recommendedName>
</protein>
<evidence type="ECO:0000256" key="8">
    <source>
        <dbReference type="ARBA" id="ARBA00022614"/>
    </source>
</evidence>
<reference evidence="25 26" key="1">
    <citation type="journal article" date="2016" name="G3 (Bethesda)">
        <title>First Draft Assembly and Annotation of the Genome of a California Endemic Oak Quercus lobata Nee (Fagaceae).</title>
        <authorList>
            <person name="Sork V.L."/>
            <person name="Fitz-Gibbon S.T."/>
            <person name="Puiu D."/>
            <person name="Crepeau M."/>
            <person name="Gugger P.F."/>
            <person name="Sherman R."/>
            <person name="Stevens K."/>
            <person name="Langley C.H."/>
            <person name="Pellegrini M."/>
            <person name="Salzberg S.L."/>
        </authorList>
    </citation>
    <scope>NUCLEOTIDE SEQUENCE [LARGE SCALE GENOMIC DNA]</scope>
    <source>
        <strain evidence="25 26">cv. SW786</strain>
    </source>
</reference>
<dbReference type="OMA" id="SNICDLT"/>
<dbReference type="SMART" id="SM00369">
    <property type="entry name" value="LRR_TYP"/>
    <property type="match status" value="12"/>
</dbReference>
<feature type="transmembrane region" description="Helical" evidence="23">
    <location>
        <begin position="664"/>
        <end position="689"/>
    </location>
</feature>
<keyword evidence="14" id="KW-0418">Kinase</keyword>
<keyword evidence="19" id="KW-0325">Glycoprotein</keyword>
<dbReference type="Gene3D" id="3.80.10.10">
    <property type="entry name" value="Ribonuclease Inhibitor"/>
    <property type="match status" value="4"/>
</dbReference>
<dbReference type="EMBL" id="LRBV02000009">
    <property type="status" value="NOT_ANNOTATED_CDS"/>
    <property type="molecule type" value="Genomic_DNA"/>
</dbReference>
<keyword evidence="9" id="KW-0808">Transferase</keyword>
<keyword evidence="8" id="KW-0433">Leucine-rich repeat</keyword>
<evidence type="ECO:0000313" key="25">
    <source>
        <dbReference type="EnsemblPlants" id="QL09p022662:mrna"/>
    </source>
</evidence>
<keyword evidence="10 23" id="KW-0812">Transmembrane</keyword>
<evidence type="ECO:0000256" key="5">
    <source>
        <dbReference type="ARBA" id="ARBA00022512"/>
    </source>
</evidence>
<dbReference type="SUPFAM" id="SSF52047">
    <property type="entry name" value="RNI-like"/>
    <property type="match status" value="1"/>
</dbReference>
<dbReference type="Gene3D" id="3.30.200.20">
    <property type="entry name" value="Phosphorylase Kinase, domain 1"/>
    <property type="match status" value="1"/>
</dbReference>
<keyword evidence="18" id="KW-0675">Receptor</keyword>
<dbReference type="Pfam" id="PF00069">
    <property type="entry name" value="Pkinase"/>
    <property type="match status" value="2"/>
</dbReference>
<dbReference type="Pfam" id="PF00560">
    <property type="entry name" value="LRR_1"/>
    <property type="match status" value="5"/>
</dbReference>
<evidence type="ECO:0000256" key="19">
    <source>
        <dbReference type="ARBA" id="ARBA00023180"/>
    </source>
</evidence>
<name>A0A7N2MJ14_QUELO</name>
<dbReference type="FunFam" id="3.80.10.10:FF:000400">
    <property type="entry name" value="Nuclear pore complex protein NUP107"/>
    <property type="match status" value="1"/>
</dbReference>
<dbReference type="InterPro" id="IPR001611">
    <property type="entry name" value="Leu-rich_rpt"/>
</dbReference>
<keyword evidence="11" id="KW-0732">Signal</keyword>
<dbReference type="GO" id="GO:0005524">
    <property type="term" value="F:ATP binding"/>
    <property type="evidence" value="ECO:0007669"/>
    <property type="project" value="UniProtKB-KW"/>
</dbReference>
<evidence type="ECO:0000256" key="1">
    <source>
        <dbReference type="ARBA" id="ARBA00004191"/>
    </source>
</evidence>
<dbReference type="Pfam" id="PF23598">
    <property type="entry name" value="LRR_14"/>
    <property type="match status" value="1"/>
</dbReference>
<dbReference type="GO" id="GO:0004674">
    <property type="term" value="F:protein serine/threonine kinase activity"/>
    <property type="evidence" value="ECO:0007669"/>
    <property type="project" value="UniProtKB-KW"/>
</dbReference>
<keyword evidence="6" id="KW-0723">Serine/threonine-protein kinase</keyword>
<dbReference type="Pfam" id="PF08263">
    <property type="entry name" value="LRRNT_2"/>
    <property type="match status" value="1"/>
</dbReference>